<evidence type="ECO:0000256" key="5">
    <source>
        <dbReference type="ARBA" id="ARBA00023136"/>
    </source>
</evidence>
<gene>
    <name evidence="9" type="ORF">INF30_10330</name>
</gene>
<dbReference type="PANTHER" id="PTHR30572:SF4">
    <property type="entry name" value="ABC TRANSPORTER PERMEASE YTRF"/>
    <property type="match status" value="1"/>
</dbReference>
<feature type="transmembrane region" description="Helical" evidence="7">
    <location>
        <begin position="243"/>
        <end position="265"/>
    </location>
</feature>
<dbReference type="RefSeq" id="WP_226395144.1">
    <property type="nucleotide sequence ID" value="NZ_JADCKL010000008.1"/>
</dbReference>
<reference evidence="9 10" key="1">
    <citation type="submission" date="2020-10" db="EMBL/GenBank/DDBJ databases">
        <title>ChiBAC.</title>
        <authorList>
            <person name="Zenner C."/>
            <person name="Hitch T.C.A."/>
            <person name="Clavel T."/>
        </authorList>
    </citation>
    <scope>NUCLEOTIDE SEQUENCE [LARGE SCALE GENOMIC DNA]</scope>
    <source>
        <strain evidence="9 10">DSM 108991</strain>
    </source>
</reference>
<dbReference type="PANTHER" id="PTHR30572">
    <property type="entry name" value="MEMBRANE COMPONENT OF TRANSPORTER-RELATED"/>
    <property type="match status" value="1"/>
</dbReference>
<evidence type="ECO:0000256" key="6">
    <source>
        <dbReference type="ARBA" id="ARBA00038076"/>
    </source>
</evidence>
<feature type="domain" description="ABC3 transporter permease C-terminal" evidence="8">
    <location>
        <begin position="152"/>
        <end position="275"/>
    </location>
</feature>
<feature type="transmembrane region" description="Helical" evidence="7">
    <location>
        <begin position="642"/>
        <end position="668"/>
    </location>
</feature>
<keyword evidence="5 7" id="KW-0472">Membrane</keyword>
<dbReference type="EMBL" id="JADCKL010000008">
    <property type="protein sequence ID" value="MBE5063658.1"/>
    <property type="molecule type" value="Genomic_DNA"/>
</dbReference>
<evidence type="ECO:0000256" key="2">
    <source>
        <dbReference type="ARBA" id="ARBA00022475"/>
    </source>
</evidence>
<organism evidence="9 10">
    <name type="scientific">Claveliimonas monacensis</name>
    <dbReference type="NCBI Taxonomy" id="2779351"/>
    <lineage>
        <taxon>Bacteria</taxon>
        <taxon>Bacillati</taxon>
        <taxon>Bacillota</taxon>
        <taxon>Clostridia</taxon>
        <taxon>Lachnospirales</taxon>
        <taxon>Lachnospiraceae</taxon>
        <taxon>Claveliimonas</taxon>
    </lineage>
</organism>
<comment type="caution">
    <text evidence="9">The sequence shown here is derived from an EMBL/GenBank/DDBJ whole genome shotgun (WGS) entry which is preliminary data.</text>
</comment>
<keyword evidence="10" id="KW-1185">Reference proteome</keyword>
<evidence type="ECO:0000256" key="1">
    <source>
        <dbReference type="ARBA" id="ARBA00004651"/>
    </source>
</evidence>
<dbReference type="InterPro" id="IPR003838">
    <property type="entry name" value="ABC3_permease_C"/>
</dbReference>
<protein>
    <submittedName>
        <fullName evidence="9">ABC transporter permease</fullName>
    </submittedName>
</protein>
<evidence type="ECO:0000256" key="7">
    <source>
        <dbReference type="SAM" id="Phobius"/>
    </source>
</evidence>
<comment type="similarity">
    <text evidence="6">Belongs to the ABC-4 integral membrane protein family.</text>
</comment>
<feature type="domain" description="ABC3 transporter permease C-terminal" evidence="8">
    <location>
        <begin position="598"/>
        <end position="709"/>
    </location>
</feature>
<evidence type="ECO:0000259" key="8">
    <source>
        <dbReference type="Pfam" id="PF02687"/>
    </source>
</evidence>
<comment type="subcellular location">
    <subcellularLocation>
        <location evidence="1">Cell membrane</location>
        <topology evidence="1">Multi-pass membrane protein</topology>
    </subcellularLocation>
</comment>
<evidence type="ECO:0000256" key="3">
    <source>
        <dbReference type="ARBA" id="ARBA00022692"/>
    </source>
</evidence>
<dbReference type="Pfam" id="PF02687">
    <property type="entry name" value="FtsX"/>
    <property type="match status" value="2"/>
</dbReference>
<dbReference type="Proteomes" id="UP000758652">
    <property type="component" value="Unassembled WGS sequence"/>
</dbReference>
<feature type="transmembrane region" description="Helical" evidence="7">
    <location>
        <begin position="200"/>
        <end position="223"/>
    </location>
</feature>
<proteinExistence type="inferred from homology"/>
<keyword evidence="3 7" id="KW-0812">Transmembrane</keyword>
<name>A0ABR9RL32_9FIRM</name>
<evidence type="ECO:0000313" key="9">
    <source>
        <dbReference type="EMBL" id="MBE5063658.1"/>
    </source>
</evidence>
<dbReference type="InterPro" id="IPR050250">
    <property type="entry name" value="Macrolide_Exporter_MacB"/>
</dbReference>
<keyword evidence="4 7" id="KW-1133">Transmembrane helix</keyword>
<sequence>MWKEYSKGYLKQNRSAGVSVMAAALLAAFFLSLLCSLFYNFWAYDVERILLEEGDWHVRIAGSFDREDLELIRGFSGVDRAEINEGLSEDKTVVELRFEDMGDVYKETALICGKLGIDMADVSWHETLLSRYFVTDPRDSEPPLLLPFFAAVLLVLCVSLVLVIRTAFEISMQARVRQFGIFSSIGATPGQIRLCLVQEAAALCALPVLAGILLGTAGCAGILEAVNRFAADVPGRHEAVFQYHPAVLLVTAISAVLTVLCSAWAPARKLSRMTPLQALREPTGLQLKKKSRQRVLGSLFGIEGELAGNALKMQKKALRISNLSLTLSFLGFTAMLCFFTLSGISTRYTYFERYQDAWDVMVTVKDTDLADFSLSEQVRKIPGVRGSISYQKADGTVLPGEDWFSDRLVEAGGYKVLAGTESDGQIPSQVVVMDDASFLEYCQQIGAEPGVWGTVVLNRIWDSTSSSFRERAYIPFVNEEKETLAMGGEDGATLDIPVLSYTEEAPLLREEYEDYALVQFMPLSLWKTLPGQALDKDRDTFIRILGPEGADLQALDEIEKQVTELLTPSLEVESENRIQERLTNDQMLQGAQMIGGAFCVLLGVIGLAGIFTNTFGFLRQRKREFARYLAVGMDSGEMRKIFCIEAAVIAGRPILLGLGITVPVTVFMASASHLELSVFLEEAPFVPVSVYGACIVLAVAMAYWLGVRRLAGSDLSGCLRDDALN</sequence>
<evidence type="ECO:0000256" key="4">
    <source>
        <dbReference type="ARBA" id="ARBA00022989"/>
    </source>
</evidence>
<feature type="transmembrane region" description="Helical" evidence="7">
    <location>
        <begin position="323"/>
        <end position="344"/>
    </location>
</feature>
<feature type="transmembrane region" description="Helical" evidence="7">
    <location>
        <begin position="688"/>
        <end position="706"/>
    </location>
</feature>
<feature type="transmembrane region" description="Helical" evidence="7">
    <location>
        <begin position="593"/>
        <end position="618"/>
    </location>
</feature>
<feature type="transmembrane region" description="Helical" evidence="7">
    <location>
        <begin position="144"/>
        <end position="168"/>
    </location>
</feature>
<keyword evidence="2" id="KW-1003">Cell membrane</keyword>
<evidence type="ECO:0000313" key="10">
    <source>
        <dbReference type="Proteomes" id="UP000758652"/>
    </source>
</evidence>
<feature type="transmembrane region" description="Helical" evidence="7">
    <location>
        <begin position="20"/>
        <end position="42"/>
    </location>
</feature>
<accession>A0ABR9RL32</accession>